<feature type="transmembrane region" description="Helical" evidence="13">
    <location>
        <begin position="538"/>
        <end position="555"/>
    </location>
</feature>
<dbReference type="HAMAP" id="MF_01810">
    <property type="entry name" value="YidC_type1"/>
    <property type="match status" value="1"/>
</dbReference>
<dbReference type="GO" id="GO:0032977">
    <property type="term" value="F:membrane insertase activity"/>
    <property type="evidence" value="ECO:0007669"/>
    <property type="project" value="InterPro"/>
</dbReference>
<evidence type="ECO:0000256" key="12">
    <source>
        <dbReference type="ARBA" id="ARBA00033342"/>
    </source>
</evidence>
<dbReference type="GO" id="GO:0051205">
    <property type="term" value="P:protein insertion into membrane"/>
    <property type="evidence" value="ECO:0007669"/>
    <property type="project" value="TreeGrafter"/>
</dbReference>
<gene>
    <name evidence="13 17" type="primary">yidC</name>
    <name evidence="17" type="ORF">HXN33_09280</name>
</gene>
<feature type="transmembrane region" description="Helical" evidence="13">
    <location>
        <begin position="495"/>
        <end position="518"/>
    </location>
</feature>
<feature type="transmembrane region" description="Helical" evidence="13">
    <location>
        <begin position="6"/>
        <end position="22"/>
    </location>
</feature>
<feature type="compositionally biased region" description="Basic and acidic residues" evidence="14">
    <location>
        <begin position="619"/>
        <end position="632"/>
    </location>
</feature>
<name>A0A930N6R1_9BACT</name>
<evidence type="ECO:0000256" key="2">
    <source>
        <dbReference type="ARBA" id="ARBA00010527"/>
    </source>
</evidence>
<comment type="subunit">
    <text evidence="13">Interacts with the Sec translocase complex via SecD. Specifically interacts with transmembrane segments of nascent integral membrane proteins during membrane integration.</text>
</comment>
<keyword evidence="4 13" id="KW-0813">Transport</keyword>
<comment type="function">
    <text evidence="13">Required for the insertion and/or proper folding and/or complex formation of integral membrane proteins into the membrane. Involved in integration of membrane proteins that insert both dependently and independently of the Sec translocase complex, as well as at least some lipoproteins. Aids folding of multispanning membrane proteins.</text>
</comment>
<dbReference type="NCBIfam" id="NF002356">
    <property type="entry name" value="PRK01318.2-3"/>
    <property type="match status" value="1"/>
</dbReference>
<dbReference type="Proteomes" id="UP000757461">
    <property type="component" value="Unassembled WGS sequence"/>
</dbReference>
<evidence type="ECO:0000256" key="5">
    <source>
        <dbReference type="ARBA" id="ARBA00022475"/>
    </source>
</evidence>
<dbReference type="RefSeq" id="WP_219496353.1">
    <property type="nucleotide sequence ID" value="NZ_JAHXCH010000002.1"/>
</dbReference>
<keyword evidence="5 13" id="KW-1003">Cell membrane</keyword>
<evidence type="ECO:0000256" key="6">
    <source>
        <dbReference type="ARBA" id="ARBA00022692"/>
    </source>
</evidence>
<dbReference type="PANTHER" id="PTHR12428:SF65">
    <property type="entry name" value="CYTOCHROME C OXIDASE ASSEMBLY PROTEIN COX18, MITOCHONDRIAL"/>
    <property type="match status" value="1"/>
</dbReference>
<dbReference type="InterPro" id="IPR028053">
    <property type="entry name" value="Membr_insert_YidC_N"/>
</dbReference>
<feature type="transmembrane region" description="Helical" evidence="13">
    <location>
        <begin position="561"/>
        <end position="579"/>
    </location>
</feature>
<dbReference type="InterPro" id="IPR028055">
    <property type="entry name" value="YidC/Oxa/ALB_C"/>
</dbReference>
<comment type="subcellular location">
    <subcellularLocation>
        <location evidence="1">Cell inner membrane</location>
        <topology evidence="1">Multi-pass membrane protein</topology>
    </subcellularLocation>
    <subcellularLocation>
        <location evidence="13">Cell membrane</location>
        <topology evidence="13">Multi-pass membrane protein</topology>
    </subcellularLocation>
</comment>
<proteinExistence type="inferred from homology"/>
<evidence type="ECO:0000256" key="10">
    <source>
        <dbReference type="ARBA" id="ARBA00023186"/>
    </source>
</evidence>
<dbReference type="NCBIfam" id="TIGR03592">
    <property type="entry name" value="yidC_oxa1_cterm"/>
    <property type="match status" value="1"/>
</dbReference>
<evidence type="ECO:0000256" key="9">
    <source>
        <dbReference type="ARBA" id="ARBA00023136"/>
    </source>
</evidence>
<dbReference type="GO" id="GO:0005886">
    <property type="term" value="C:plasma membrane"/>
    <property type="evidence" value="ECO:0007669"/>
    <property type="project" value="UniProtKB-SubCell"/>
</dbReference>
<feature type="region of interest" description="Disordered" evidence="14">
    <location>
        <begin position="595"/>
        <end position="641"/>
    </location>
</feature>
<evidence type="ECO:0000256" key="3">
    <source>
        <dbReference type="ARBA" id="ARBA00015325"/>
    </source>
</evidence>
<evidence type="ECO:0000256" key="7">
    <source>
        <dbReference type="ARBA" id="ARBA00022927"/>
    </source>
</evidence>
<keyword evidence="8 13" id="KW-1133">Transmembrane helix</keyword>
<evidence type="ECO:0000313" key="18">
    <source>
        <dbReference type="Proteomes" id="UP000757461"/>
    </source>
</evidence>
<dbReference type="GO" id="GO:0015031">
    <property type="term" value="P:protein transport"/>
    <property type="evidence" value="ECO:0007669"/>
    <property type="project" value="UniProtKB-KW"/>
</dbReference>
<feature type="domain" description="Membrane insertase YidC N-terminal" evidence="16">
    <location>
        <begin position="84"/>
        <end position="363"/>
    </location>
</feature>
<keyword evidence="6 13" id="KW-0812">Transmembrane</keyword>
<dbReference type="PANTHER" id="PTHR12428">
    <property type="entry name" value="OXA1"/>
    <property type="match status" value="1"/>
</dbReference>
<feature type="domain" description="Membrane insertase YidC/Oxa/ALB C-terminal" evidence="15">
    <location>
        <begin position="378"/>
        <end position="580"/>
    </location>
</feature>
<accession>A0A930N6R1</accession>
<organism evidence="17 18">
    <name type="scientific">Prevotella histicola</name>
    <dbReference type="NCBI Taxonomy" id="470565"/>
    <lineage>
        <taxon>Bacteria</taxon>
        <taxon>Pseudomonadati</taxon>
        <taxon>Bacteroidota</taxon>
        <taxon>Bacteroidia</taxon>
        <taxon>Bacteroidales</taxon>
        <taxon>Prevotellaceae</taxon>
        <taxon>Prevotella</taxon>
    </lineage>
</organism>
<dbReference type="Pfam" id="PF14849">
    <property type="entry name" value="YidC_periplas"/>
    <property type="match status" value="1"/>
</dbReference>
<dbReference type="InterPro" id="IPR001708">
    <property type="entry name" value="YidC/ALB3/OXA1/COX18"/>
</dbReference>
<dbReference type="CDD" id="cd20070">
    <property type="entry name" value="5TM_YidC_Alb3"/>
    <property type="match status" value="1"/>
</dbReference>
<evidence type="ECO:0000256" key="14">
    <source>
        <dbReference type="SAM" id="MobiDB-lite"/>
    </source>
</evidence>
<evidence type="ECO:0000313" key="17">
    <source>
        <dbReference type="EMBL" id="MBF1415757.1"/>
    </source>
</evidence>
<comment type="caution">
    <text evidence="17">The sequence shown here is derived from an EMBL/GenBank/DDBJ whole genome shotgun (WGS) entry which is preliminary data.</text>
</comment>
<dbReference type="AlphaFoldDB" id="A0A930N6R1"/>
<feature type="transmembrane region" description="Helical" evidence="13">
    <location>
        <begin position="374"/>
        <end position="396"/>
    </location>
</feature>
<evidence type="ECO:0000256" key="4">
    <source>
        <dbReference type="ARBA" id="ARBA00022448"/>
    </source>
</evidence>
<reference evidence="17" key="1">
    <citation type="submission" date="2020-04" db="EMBL/GenBank/DDBJ databases">
        <title>Deep metagenomics examines the oral microbiome during advanced dental caries in children, revealing novel taxa and co-occurrences with host molecules.</title>
        <authorList>
            <person name="Baker J.L."/>
            <person name="Morton J.T."/>
            <person name="Dinis M."/>
            <person name="Alvarez R."/>
            <person name="Tran N.C."/>
            <person name="Knight R."/>
            <person name="Edlund A."/>
        </authorList>
    </citation>
    <scope>NUCLEOTIDE SEQUENCE</scope>
    <source>
        <strain evidence="17">JCVI_25_bin.9</strain>
    </source>
</reference>
<keyword evidence="7 13" id="KW-0653">Protein transport</keyword>
<evidence type="ECO:0000256" key="11">
    <source>
        <dbReference type="ARBA" id="ARBA00033245"/>
    </source>
</evidence>
<evidence type="ECO:0000256" key="13">
    <source>
        <dbReference type="HAMAP-Rule" id="MF_01810"/>
    </source>
</evidence>
<feature type="transmembrane region" description="Helical" evidence="13">
    <location>
        <begin position="437"/>
        <end position="461"/>
    </location>
</feature>
<dbReference type="InterPro" id="IPR019998">
    <property type="entry name" value="Membr_insert_YidC"/>
</dbReference>
<dbReference type="InterPro" id="IPR047196">
    <property type="entry name" value="YidC_ALB_C"/>
</dbReference>
<keyword evidence="10 13" id="KW-0143">Chaperone</keyword>
<keyword evidence="9 13" id="KW-0472">Membrane</keyword>
<dbReference type="CDD" id="cd19961">
    <property type="entry name" value="EcYidC-like_peri"/>
    <property type="match status" value="1"/>
</dbReference>
<sequence>MDKNTIAGFVLIALVLFGFAWWQQPSAEQLEQQRKEFVKDSIAAAKKTQAAKVAAAKQVQQKTAAAADTTALFHTALNGQAQDITLKNSKVELTLSTKGGVVKKAVIKNYVGHDVTVKDGSKDQKNVTLFSGDDQSLNFMLATKDANIETKDLFFTPTNVTDTTVTLTATAGAGKTLTLNYTLGKDYLLHMSLQADGMSGMFAPNYNQMDINWQDKCRQQELGFTFENRYATLTYKKHDGGTTHLSETSEKEETTEEPLDWVAFKNQFFSAVMISKDNFAQGANLKSTPLDKETHYLKDYEANMKAGFDPTGKRPSEFEFYFGPNDFRLLQAVEKESRFHKDLDMQRLVYLGWPLFRIINRWFTLYVFDWLSKIFPMGVVLILITLLLKAITYPMVKKSYMSSAKMRVLKPKLDEATKQFNKPEDQMQKQQAMMQKYAEYGVSPLSGCLPMLIQAPIWIAMFNFVPNAIQLRGQSFLWMKDLSTYDPIFSWDHSLWLIGDHISLTCILFCGANLLYSWFTMQQQKDQMVGQQADQMKMMQYMMMLMPLFFFFMFNDYSSGLNFYYFVSLFFSAAIMWALRKTTDDSKLLEILEAKREENKKNPKKTSGLAARMQALQEMQKKQQEDLRRKQEQLNNKKKGL</sequence>
<dbReference type="EMBL" id="JABZSQ010000214">
    <property type="protein sequence ID" value="MBF1415757.1"/>
    <property type="molecule type" value="Genomic_DNA"/>
</dbReference>
<dbReference type="NCBIfam" id="TIGR03593">
    <property type="entry name" value="yidC_nterm"/>
    <property type="match status" value="1"/>
</dbReference>
<evidence type="ECO:0000259" key="15">
    <source>
        <dbReference type="Pfam" id="PF02096"/>
    </source>
</evidence>
<evidence type="ECO:0000256" key="8">
    <source>
        <dbReference type="ARBA" id="ARBA00022989"/>
    </source>
</evidence>
<dbReference type="Pfam" id="PF02096">
    <property type="entry name" value="60KD_IMP"/>
    <property type="match status" value="1"/>
</dbReference>
<comment type="similarity">
    <text evidence="2 13">Belongs to the OXA1/ALB3/YidC family. Type 1 subfamily.</text>
</comment>
<evidence type="ECO:0000256" key="1">
    <source>
        <dbReference type="ARBA" id="ARBA00004429"/>
    </source>
</evidence>
<protein>
    <recommendedName>
        <fullName evidence="3 13">Membrane protein insertase YidC</fullName>
    </recommendedName>
    <alternativeName>
        <fullName evidence="12 13">Foldase YidC</fullName>
    </alternativeName>
    <alternativeName>
        <fullName evidence="13">Membrane protein YidC</fullName>
    </alternativeName>
    <alternativeName>
        <fullName evidence="11 13">membrane integrase YidC</fullName>
    </alternativeName>
</protein>
<evidence type="ECO:0000259" key="16">
    <source>
        <dbReference type="Pfam" id="PF14849"/>
    </source>
</evidence>